<dbReference type="Proteomes" id="UP000492821">
    <property type="component" value="Unassembled WGS sequence"/>
</dbReference>
<sequence>MFDAWRRTATGKAEPSPTACGCSLLLLQHHHHLALSYVLRCCKGWFSLLAKQQQNQRGCLQRGRRFVISVRPRGKARAMNCLPKRGRSQSSIHLAQQMIVIWEKGIIMPWIVDVDEEGVDDYPATRRSFELPFPK</sequence>
<protein>
    <submittedName>
        <fullName evidence="2">Transposase</fullName>
    </submittedName>
</protein>
<reference evidence="2" key="2">
    <citation type="submission" date="2020-10" db="UniProtKB">
        <authorList>
            <consortium name="WormBaseParasite"/>
        </authorList>
    </citation>
    <scope>IDENTIFICATION</scope>
</reference>
<accession>A0A7E4V2U6</accession>
<evidence type="ECO:0000313" key="2">
    <source>
        <dbReference type="WBParaSite" id="Pan_g15959.t1"/>
    </source>
</evidence>
<reference evidence="1" key="1">
    <citation type="journal article" date="2013" name="Genetics">
        <title>The draft genome and transcriptome of Panagrellus redivivus are shaped by the harsh demands of a free-living lifestyle.</title>
        <authorList>
            <person name="Srinivasan J."/>
            <person name="Dillman A.R."/>
            <person name="Macchietto M.G."/>
            <person name="Heikkinen L."/>
            <person name="Lakso M."/>
            <person name="Fracchia K.M."/>
            <person name="Antoshechkin I."/>
            <person name="Mortazavi A."/>
            <person name="Wong G."/>
            <person name="Sternberg P.W."/>
        </authorList>
    </citation>
    <scope>NUCLEOTIDE SEQUENCE [LARGE SCALE GENOMIC DNA]</scope>
    <source>
        <strain evidence="1">MT8872</strain>
    </source>
</reference>
<evidence type="ECO:0000313" key="1">
    <source>
        <dbReference type="Proteomes" id="UP000492821"/>
    </source>
</evidence>
<proteinExistence type="predicted"/>
<dbReference type="WBParaSite" id="Pan_g15959.t1">
    <property type="protein sequence ID" value="Pan_g15959.t1"/>
    <property type="gene ID" value="Pan_g15959"/>
</dbReference>
<organism evidence="1 2">
    <name type="scientific">Panagrellus redivivus</name>
    <name type="common">Microworm</name>
    <dbReference type="NCBI Taxonomy" id="6233"/>
    <lineage>
        <taxon>Eukaryota</taxon>
        <taxon>Metazoa</taxon>
        <taxon>Ecdysozoa</taxon>
        <taxon>Nematoda</taxon>
        <taxon>Chromadorea</taxon>
        <taxon>Rhabditida</taxon>
        <taxon>Tylenchina</taxon>
        <taxon>Panagrolaimomorpha</taxon>
        <taxon>Panagrolaimoidea</taxon>
        <taxon>Panagrolaimidae</taxon>
        <taxon>Panagrellus</taxon>
    </lineage>
</organism>
<keyword evidence="1" id="KW-1185">Reference proteome</keyword>
<name>A0A7E4V2U6_PANRE</name>
<dbReference type="AlphaFoldDB" id="A0A7E4V2U6"/>